<comment type="caution">
    <text evidence="2">The sequence shown here is derived from an EMBL/GenBank/DDBJ whole genome shotgun (WGS) entry which is preliminary data.</text>
</comment>
<gene>
    <name evidence="2" type="ORF">DRB17_05300</name>
</gene>
<evidence type="ECO:0008006" key="4">
    <source>
        <dbReference type="Google" id="ProtNLM"/>
    </source>
</evidence>
<dbReference type="Proteomes" id="UP000253941">
    <property type="component" value="Unassembled WGS sequence"/>
</dbReference>
<feature type="compositionally biased region" description="Basic and acidic residues" evidence="1">
    <location>
        <begin position="1"/>
        <end position="13"/>
    </location>
</feature>
<evidence type="ECO:0000256" key="1">
    <source>
        <dbReference type="SAM" id="MobiDB-lite"/>
    </source>
</evidence>
<proteinExistence type="predicted"/>
<name>A0A369TEB3_9PROT</name>
<sequence length="136" mass="14984">MAYWDDLRGDREYPPPGEVDPNVIGDDWPNCAMLEIADPLADSRFHHVGAELLHGKQVPDEFRLRDCPQDTLLHYLTDYLSRTLDKGVPMSLGGEGKVVSGDLLYRSILLPLSSDGTQIDYVLGAANGRLVTGDDS</sequence>
<evidence type="ECO:0000313" key="2">
    <source>
        <dbReference type="EMBL" id="RDD63182.1"/>
    </source>
</evidence>
<accession>A0A369TEB3</accession>
<dbReference type="EMBL" id="QPMH01000003">
    <property type="protein sequence ID" value="RDD63182.1"/>
    <property type="molecule type" value="Genomic_DNA"/>
</dbReference>
<dbReference type="AlphaFoldDB" id="A0A369TEB3"/>
<feature type="region of interest" description="Disordered" evidence="1">
    <location>
        <begin position="1"/>
        <end position="22"/>
    </location>
</feature>
<reference evidence="2 3" key="1">
    <citation type="submission" date="2018-07" db="EMBL/GenBank/DDBJ databases">
        <title>Venubactetium sediminum gen. nov., sp. nov., isolated from a marine solar saltern.</title>
        <authorList>
            <person name="Wang S."/>
        </authorList>
    </citation>
    <scope>NUCLEOTIDE SEQUENCE [LARGE SCALE GENOMIC DNA]</scope>
    <source>
        <strain evidence="2 3">WD2A32</strain>
    </source>
</reference>
<evidence type="ECO:0000313" key="3">
    <source>
        <dbReference type="Proteomes" id="UP000253941"/>
    </source>
</evidence>
<keyword evidence="3" id="KW-1185">Reference proteome</keyword>
<organism evidence="2 3">
    <name type="scientific">Ferruginivarius sediminum</name>
    <dbReference type="NCBI Taxonomy" id="2661937"/>
    <lineage>
        <taxon>Bacteria</taxon>
        <taxon>Pseudomonadati</taxon>
        <taxon>Pseudomonadota</taxon>
        <taxon>Alphaproteobacteria</taxon>
        <taxon>Rhodospirillales</taxon>
        <taxon>Rhodospirillaceae</taxon>
        <taxon>Ferruginivarius</taxon>
    </lineage>
</organism>
<protein>
    <recommendedName>
        <fullName evidence="4">PAS domain-containing protein</fullName>
    </recommendedName>
</protein>